<sequence>MWKSGVAVLVKCKIGADLVLIAGLTKCDTKTNGAAMGSITR</sequence>
<dbReference type="AlphaFoldDB" id="A0AA97PS47"/>
<dbReference type="Proteomes" id="UP000011086">
    <property type="component" value="Unassembled WGS sequence"/>
</dbReference>
<organism evidence="1">
    <name type="scientific">Pyricularia oryzae (strain Y34)</name>
    <name type="common">Rice blast fungus</name>
    <name type="synonym">Magnaporthe oryzae</name>
    <dbReference type="NCBI Taxonomy" id="1143189"/>
    <lineage>
        <taxon>Eukaryota</taxon>
        <taxon>Fungi</taxon>
        <taxon>Dikarya</taxon>
        <taxon>Ascomycota</taxon>
        <taxon>Pezizomycotina</taxon>
        <taxon>Sordariomycetes</taxon>
        <taxon>Sordariomycetidae</taxon>
        <taxon>Magnaporthales</taxon>
        <taxon>Pyriculariaceae</taxon>
        <taxon>Pyricularia</taxon>
    </lineage>
</organism>
<proteinExistence type="predicted"/>
<evidence type="ECO:0000313" key="1">
    <source>
        <dbReference type="EMBL" id="ELQ44917.1"/>
    </source>
</evidence>
<reference evidence="1" key="1">
    <citation type="journal article" date="2012" name="PLoS Genet.">
        <title>Comparative analysis of the genomes of two field isolates of the rice blast fungus Magnaporthe oryzae.</title>
        <authorList>
            <person name="Xue M."/>
            <person name="Yang J."/>
            <person name="Li Z."/>
            <person name="Hu S."/>
            <person name="Yao N."/>
            <person name="Dean R.A."/>
            <person name="Zhao W."/>
            <person name="Shen M."/>
            <person name="Zhang H."/>
            <person name="Li C."/>
            <person name="Liu L."/>
            <person name="Cao L."/>
            <person name="Xu X."/>
            <person name="Xing Y."/>
            <person name="Hsiang T."/>
            <person name="Zhang Z."/>
            <person name="Xu J.R."/>
            <person name="Peng Y.L."/>
        </authorList>
    </citation>
    <scope>NUCLEOTIDE SEQUENCE</scope>
    <source>
        <strain evidence="1">Y34</strain>
    </source>
</reference>
<gene>
    <name evidence="1" type="ORF">OOU_Y34scaffold00036g4</name>
</gene>
<dbReference type="EMBL" id="JH793812">
    <property type="protein sequence ID" value="ELQ44917.1"/>
    <property type="molecule type" value="Genomic_DNA"/>
</dbReference>
<protein>
    <submittedName>
        <fullName evidence="1">Uncharacterized protein</fullName>
    </submittedName>
</protein>
<accession>A0AA97PS47</accession>
<name>A0AA97PS47_PYRO3</name>